<dbReference type="InterPro" id="IPR003719">
    <property type="entry name" value="Phenazine_PhzF-like"/>
</dbReference>
<accession>A0ABW4EU92</accession>
<sequence>MPELVVVDVFCGPGHTAGNRLAVIIGGDTDPAARQQRAAELGYSETVFIDDVQRGVVDIYTPSIRLPFAGHPLVGVSWLLRARFGACDVIHSGAGAVPTWPDGEFSWVSGRPEWVTGRTTHQYASPADIDALPGPPAGTGFLYTWAWMDEAAGAVRARAFPRRGDAIVEDEATGAAALQLTAELGRSLTVHQGVGSEIRTQLQPDGTIAVGGRVTLVEEPSASS</sequence>
<dbReference type="SUPFAM" id="SSF54506">
    <property type="entry name" value="Diaminopimelate epimerase-like"/>
    <property type="match status" value="1"/>
</dbReference>
<dbReference type="RefSeq" id="WP_344720082.1">
    <property type="nucleotide sequence ID" value="NZ_BAAAUS010000006.1"/>
</dbReference>
<comment type="caution">
    <text evidence="1">The sequence shown here is derived from an EMBL/GenBank/DDBJ whole genome shotgun (WGS) entry which is preliminary data.</text>
</comment>
<protein>
    <submittedName>
        <fullName evidence="1">PhzF family phenazine biosynthesis protein</fullName>
    </submittedName>
</protein>
<keyword evidence="2" id="KW-1185">Reference proteome</keyword>
<name>A0ABW4EU92_9PSEU</name>
<evidence type="ECO:0000313" key="2">
    <source>
        <dbReference type="Proteomes" id="UP001597114"/>
    </source>
</evidence>
<organism evidence="1 2">
    <name type="scientific">Pseudonocardia yunnanensis</name>
    <dbReference type="NCBI Taxonomy" id="58107"/>
    <lineage>
        <taxon>Bacteria</taxon>
        <taxon>Bacillati</taxon>
        <taxon>Actinomycetota</taxon>
        <taxon>Actinomycetes</taxon>
        <taxon>Pseudonocardiales</taxon>
        <taxon>Pseudonocardiaceae</taxon>
        <taxon>Pseudonocardia</taxon>
    </lineage>
</organism>
<dbReference type="EMBL" id="JBHUCO010000012">
    <property type="protein sequence ID" value="MFD1518027.1"/>
    <property type="molecule type" value="Genomic_DNA"/>
</dbReference>
<dbReference type="Gene3D" id="3.10.310.10">
    <property type="entry name" value="Diaminopimelate Epimerase, Chain A, domain 1"/>
    <property type="match status" value="2"/>
</dbReference>
<gene>
    <name evidence="1" type="ORF">ACFSJD_11035</name>
</gene>
<reference evidence="2" key="1">
    <citation type="journal article" date="2019" name="Int. J. Syst. Evol. Microbiol.">
        <title>The Global Catalogue of Microorganisms (GCM) 10K type strain sequencing project: providing services to taxonomists for standard genome sequencing and annotation.</title>
        <authorList>
            <consortium name="The Broad Institute Genomics Platform"/>
            <consortium name="The Broad Institute Genome Sequencing Center for Infectious Disease"/>
            <person name="Wu L."/>
            <person name="Ma J."/>
        </authorList>
    </citation>
    <scope>NUCLEOTIDE SEQUENCE [LARGE SCALE GENOMIC DNA]</scope>
    <source>
        <strain evidence="2">CCM 7043</strain>
    </source>
</reference>
<evidence type="ECO:0000313" key="1">
    <source>
        <dbReference type="EMBL" id="MFD1518027.1"/>
    </source>
</evidence>
<proteinExistence type="predicted"/>
<dbReference type="Proteomes" id="UP001597114">
    <property type="component" value="Unassembled WGS sequence"/>
</dbReference>
<dbReference type="Pfam" id="PF02567">
    <property type="entry name" value="PhzC-PhzF"/>
    <property type="match status" value="1"/>
</dbReference>
<dbReference type="PIRSF" id="PIRSF016184">
    <property type="entry name" value="PhzC_PhzF"/>
    <property type="match status" value="1"/>
</dbReference>